<name>A0A919SYP2_9ACTN</name>
<keyword evidence="2" id="KW-1185">Reference proteome</keyword>
<evidence type="ECO:0000313" key="1">
    <source>
        <dbReference type="EMBL" id="GIM81385.1"/>
    </source>
</evidence>
<dbReference type="AlphaFoldDB" id="A0A919SYP2"/>
<accession>A0A919SYP2</accession>
<sequence>MPIIGPAIDDHTVNAWTAMNGLQSGGSGQLVAALLDPITADEPPLRRPACRSAPCPPLPACLPDCGPAPACLPDCGPARLRACPSVCRQPVPPTRARIRENRATSCFTKPTSHAPCPYGLTPSCALRPNGARSLP</sequence>
<proteinExistence type="predicted"/>
<organism evidence="1 2">
    <name type="scientific">Winogradskya consettensis</name>
    <dbReference type="NCBI Taxonomy" id="113560"/>
    <lineage>
        <taxon>Bacteria</taxon>
        <taxon>Bacillati</taxon>
        <taxon>Actinomycetota</taxon>
        <taxon>Actinomycetes</taxon>
        <taxon>Micromonosporales</taxon>
        <taxon>Micromonosporaceae</taxon>
        <taxon>Winogradskya</taxon>
    </lineage>
</organism>
<protein>
    <submittedName>
        <fullName evidence="1">Uncharacterized protein</fullName>
    </submittedName>
</protein>
<reference evidence="1" key="1">
    <citation type="submission" date="2021-03" db="EMBL/GenBank/DDBJ databases">
        <title>Whole genome shotgun sequence of Actinoplanes consettensis NBRC 14913.</title>
        <authorList>
            <person name="Komaki H."/>
            <person name="Tamura T."/>
        </authorList>
    </citation>
    <scope>NUCLEOTIDE SEQUENCE</scope>
    <source>
        <strain evidence="1">NBRC 14913</strain>
    </source>
</reference>
<dbReference type="Proteomes" id="UP000680865">
    <property type="component" value="Unassembled WGS sequence"/>
</dbReference>
<comment type="caution">
    <text evidence="1">The sequence shown here is derived from an EMBL/GenBank/DDBJ whole genome shotgun (WGS) entry which is preliminary data.</text>
</comment>
<evidence type="ECO:0000313" key="2">
    <source>
        <dbReference type="Proteomes" id="UP000680865"/>
    </source>
</evidence>
<gene>
    <name evidence="1" type="ORF">Aco04nite_76310</name>
</gene>
<dbReference type="EMBL" id="BOQP01000046">
    <property type="protein sequence ID" value="GIM81385.1"/>
    <property type="molecule type" value="Genomic_DNA"/>
</dbReference>